<gene>
    <name evidence="2" type="ORF">LR48_Vigan11g060700</name>
</gene>
<feature type="region of interest" description="Disordered" evidence="1">
    <location>
        <begin position="37"/>
        <end position="89"/>
    </location>
</feature>
<sequence>MASDGCDLPIPPLAKSDKEKGKKKSYMVKLLNRFHNVNASSSQPSTPTSTSTTRFVPPPLQVPGLTPTRDNPLHSSSAANDFEDVSNNRPIITPIGGGSAANDFEDVSNNRPIITPIGGGQKCETAKKNKTSDKGGCLHTRGSISVHEHAIRLELGRSVHVDEIFQQTHIRASTGEFVDERSRWTHEEFEAKFSQIRSETASVGASACAPLDPADEERLRNQCWLDVSGGRYKGRVYGIGNVNLMKEVKKDRDGIRKELKKCKRRKFVSTAQRRFTAERHSGTHVGSVEG</sequence>
<proteinExistence type="predicted"/>
<feature type="compositionally biased region" description="Polar residues" evidence="1">
    <location>
        <begin position="73"/>
        <end position="89"/>
    </location>
</feature>
<feature type="compositionally biased region" description="Low complexity" evidence="1">
    <location>
        <begin position="40"/>
        <end position="55"/>
    </location>
</feature>
<accession>A0A0L9VS57</accession>
<dbReference type="InterPro" id="IPR004252">
    <property type="entry name" value="Probable_transposase_24"/>
</dbReference>
<reference evidence="3" key="1">
    <citation type="journal article" date="2015" name="Proc. Natl. Acad. Sci. U.S.A.">
        <title>Genome sequencing of adzuki bean (Vigna angularis) provides insight into high starch and low fat accumulation and domestication.</title>
        <authorList>
            <person name="Yang K."/>
            <person name="Tian Z."/>
            <person name="Chen C."/>
            <person name="Luo L."/>
            <person name="Zhao B."/>
            <person name="Wang Z."/>
            <person name="Yu L."/>
            <person name="Li Y."/>
            <person name="Sun Y."/>
            <person name="Li W."/>
            <person name="Chen Y."/>
            <person name="Li Y."/>
            <person name="Zhang Y."/>
            <person name="Ai D."/>
            <person name="Zhao J."/>
            <person name="Shang C."/>
            <person name="Ma Y."/>
            <person name="Wu B."/>
            <person name="Wang M."/>
            <person name="Gao L."/>
            <person name="Sun D."/>
            <person name="Zhang P."/>
            <person name="Guo F."/>
            <person name="Wang W."/>
            <person name="Li Y."/>
            <person name="Wang J."/>
            <person name="Varshney R.K."/>
            <person name="Wang J."/>
            <person name="Ling H.Q."/>
            <person name="Wan P."/>
        </authorList>
    </citation>
    <scope>NUCLEOTIDE SEQUENCE</scope>
    <source>
        <strain evidence="3">cv. Jingnong 6</strain>
    </source>
</reference>
<protein>
    <submittedName>
        <fullName evidence="2">Uncharacterized protein</fullName>
    </submittedName>
</protein>
<dbReference type="Gramene" id="KOM57574">
    <property type="protein sequence ID" value="KOM57574"/>
    <property type="gene ID" value="LR48_Vigan11g060700"/>
</dbReference>
<dbReference type="EMBL" id="CM003381">
    <property type="protein sequence ID" value="KOM57574.1"/>
    <property type="molecule type" value="Genomic_DNA"/>
</dbReference>
<name>A0A0L9VS57_PHAAN</name>
<evidence type="ECO:0000313" key="3">
    <source>
        <dbReference type="Proteomes" id="UP000053144"/>
    </source>
</evidence>
<evidence type="ECO:0000256" key="1">
    <source>
        <dbReference type="SAM" id="MobiDB-lite"/>
    </source>
</evidence>
<dbReference type="Pfam" id="PF03004">
    <property type="entry name" value="Transposase_24"/>
    <property type="match status" value="1"/>
</dbReference>
<evidence type="ECO:0000313" key="2">
    <source>
        <dbReference type="EMBL" id="KOM57574.1"/>
    </source>
</evidence>
<feature type="region of interest" description="Disordered" evidence="1">
    <location>
        <begin position="1"/>
        <end position="25"/>
    </location>
</feature>
<dbReference type="AlphaFoldDB" id="A0A0L9VS57"/>
<dbReference type="Proteomes" id="UP000053144">
    <property type="component" value="Chromosome 11"/>
</dbReference>
<organism evidence="2 3">
    <name type="scientific">Phaseolus angularis</name>
    <name type="common">Azuki bean</name>
    <name type="synonym">Vigna angularis</name>
    <dbReference type="NCBI Taxonomy" id="3914"/>
    <lineage>
        <taxon>Eukaryota</taxon>
        <taxon>Viridiplantae</taxon>
        <taxon>Streptophyta</taxon>
        <taxon>Embryophyta</taxon>
        <taxon>Tracheophyta</taxon>
        <taxon>Spermatophyta</taxon>
        <taxon>Magnoliopsida</taxon>
        <taxon>eudicotyledons</taxon>
        <taxon>Gunneridae</taxon>
        <taxon>Pentapetalae</taxon>
        <taxon>rosids</taxon>
        <taxon>fabids</taxon>
        <taxon>Fabales</taxon>
        <taxon>Fabaceae</taxon>
        <taxon>Papilionoideae</taxon>
        <taxon>50 kb inversion clade</taxon>
        <taxon>NPAAA clade</taxon>
        <taxon>indigoferoid/millettioid clade</taxon>
        <taxon>Phaseoleae</taxon>
        <taxon>Vigna</taxon>
    </lineage>
</organism>